<feature type="non-terminal residue" evidence="4">
    <location>
        <position position="1"/>
    </location>
</feature>
<protein>
    <recommendedName>
        <fullName evidence="3">Peptidase S1 domain-containing protein</fullName>
    </recommendedName>
</protein>
<feature type="domain" description="Peptidase S1" evidence="3">
    <location>
        <begin position="125"/>
        <end position="350"/>
    </location>
</feature>
<evidence type="ECO:0000313" key="5">
    <source>
        <dbReference type="Proteomes" id="UP000663879"/>
    </source>
</evidence>
<keyword evidence="5" id="KW-1185">Reference proteome</keyword>
<dbReference type="InterPro" id="IPR009003">
    <property type="entry name" value="Peptidase_S1_PA"/>
</dbReference>
<reference evidence="4" key="1">
    <citation type="submission" date="2021-02" db="EMBL/GenBank/DDBJ databases">
        <authorList>
            <person name="Nowell W R."/>
        </authorList>
    </citation>
    <scope>NUCLEOTIDE SEQUENCE</scope>
    <source>
        <strain evidence="4">Ploen Becks lab</strain>
    </source>
</reference>
<dbReference type="SUPFAM" id="SSF50494">
    <property type="entry name" value="Trypsin-like serine proteases"/>
    <property type="match status" value="2"/>
</dbReference>
<dbReference type="InterPro" id="IPR001254">
    <property type="entry name" value="Trypsin_dom"/>
</dbReference>
<accession>A0A814KT33</accession>
<feature type="domain" description="Peptidase S1" evidence="3">
    <location>
        <begin position="1"/>
        <end position="105"/>
    </location>
</feature>
<dbReference type="InterPro" id="IPR043504">
    <property type="entry name" value="Peptidase_S1_PA_chymotrypsin"/>
</dbReference>
<dbReference type="EMBL" id="CAJNOC010005499">
    <property type="protein sequence ID" value="CAF1053995.1"/>
    <property type="molecule type" value="Genomic_DNA"/>
</dbReference>
<dbReference type="InterPro" id="IPR051487">
    <property type="entry name" value="Ser/Thr_Proteases_Immune/Dev"/>
</dbReference>
<gene>
    <name evidence="4" type="ORF">OXX778_LOCUS18966</name>
</gene>
<name>A0A814KT33_9BILA</name>
<evidence type="ECO:0000256" key="2">
    <source>
        <dbReference type="ARBA" id="ARBA00024195"/>
    </source>
</evidence>
<dbReference type="Proteomes" id="UP000663879">
    <property type="component" value="Unassembled WGS sequence"/>
</dbReference>
<proteinExistence type="inferred from homology"/>
<evidence type="ECO:0000313" key="4">
    <source>
        <dbReference type="EMBL" id="CAF1053995.1"/>
    </source>
</evidence>
<dbReference type="OrthoDB" id="546450at2759"/>
<dbReference type="Pfam" id="PF00089">
    <property type="entry name" value="Trypsin"/>
    <property type="match status" value="2"/>
</dbReference>
<evidence type="ECO:0000256" key="1">
    <source>
        <dbReference type="ARBA" id="ARBA00023157"/>
    </source>
</evidence>
<dbReference type="GO" id="GO:0006508">
    <property type="term" value="P:proteolysis"/>
    <property type="evidence" value="ECO:0007669"/>
    <property type="project" value="InterPro"/>
</dbReference>
<dbReference type="GO" id="GO:0004252">
    <property type="term" value="F:serine-type endopeptidase activity"/>
    <property type="evidence" value="ECO:0007669"/>
    <property type="project" value="InterPro"/>
</dbReference>
<keyword evidence="1" id="KW-1015">Disulfide bond</keyword>
<organism evidence="4 5">
    <name type="scientific">Brachionus calyciflorus</name>
    <dbReference type="NCBI Taxonomy" id="104777"/>
    <lineage>
        <taxon>Eukaryota</taxon>
        <taxon>Metazoa</taxon>
        <taxon>Spiralia</taxon>
        <taxon>Gnathifera</taxon>
        <taxon>Rotifera</taxon>
        <taxon>Eurotatoria</taxon>
        <taxon>Monogononta</taxon>
        <taxon>Pseudotrocha</taxon>
        <taxon>Ploima</taxon>
        <taxon>Brachionidae</taxon>
        <taxon>Brachionus</taxon>
    </lineage>
</organism>
<dbReference type="PROSITE" id="PS50240">
    <property type="entry name" value="TRYPSIN_DOM"/>
    <property type="match status" value="2"/>
</dbReference>
<comment type="similarity">
    <text evidence="2">Belongs to the peptidase S1 family. CLIP subfamily.</text>
</comment>
<dbReference type="Gene3D" id="2.40.10.10">
    <property type="entry name" value="Trypsin-like serine proteases"/>
    <property type="match status" value="2"/>
</dbReference>
<dbReference type="PANTHER" id="PTHR24256">
    <property type="entry name" value="TRYPTASE-RELATED"/>
    <property type="match status" value="1"/>
</dbReference>
<evidence type="ECO:0000259" key="3">
    <source>
        <dbReference type="PROSITE" id="PS50240"/>
    </source>
</evidence>
<dbReference type="AlphaFoldDB" id="A0A814KT33"/>
<comment type="caution">
    <text evidence="4">The sequence shown here is derived from an EMBL/GenBank/DDBJ whole genome shotgun (WGS) entry which is preliminary data.</text>
</comment>
<dbReference type="SMART" id="SM00020">
    <property type="entry name" value="Tryp_SPc"/>
    <property type="match status" value="1"/>
</dbReference>
<sequence length="350" mass="39276">GKIGGNSPISNVLLEASLVIKNNKSRNSCDHRRYINYCALDEAENSNICQGDSGGPLQYFKNGKWFVYGLSSFTISNEKTSCVNTEPSFFTTVPFYLDWIKRVATSKPSPPLVKKKCGLNSRPRIVGGKISKNNAWPWIVQIRLFRDNFLDFPLSGTLVSDQHVLTLRNKLRGIKNTNLYVALGSNELFFNPDLDKLYSVIDIRQVSNELVILKLHRPVNNPNVSPICLPNSKQASLILNKQITTAGWGSINGKVDSSPTTLRETRLTVDNKRNECKKYTKTSYCTFGKKTNICYDDIGNPLMFPVANKWTLFGVYYQFSTDSSGICNPNKMSLAYNIIKDLDSIKSALN</sequence>